<dbReference type="AlphaFoldDB" id="A0A9N9JRL3"/>
<evidence type="ECO:0000313" key="1">
    <source>
        <dbReference type="EMBL" id="CAG8788905.1"/>
    </source>
</evidence>
<dbReference type="Proteomes" id="UP000789405">
    <property type="component" value="Unassembled WGS sequence"/>
</dbReference>
<reference evidence="1" key="1">
    <citation type="submission" date="2021-06" db="EMBL/GenBank/DDBJ databases">
        <authorList>
            <person name="Kallberg Y."/>
            <person name="Tangrot J."/>
            <person name="Rosling A."/>
        </authorList>
    </citation>
    <scope>NUCLEOTIDE SEQUENCE</scope>
    <source>
        <strain evidence="1">MA453B</strain>
    </source>
</reference>
<feature type="non-terminal residue" evidence="1">
    <location>
        <position position="1"/>
    </location>
</feature>
<accession>A0A9N9JRL3</accession>
<name>A0A9N9JRL3_9GLOM</name>
<proteinExistence type="predicted"/>
<comment type="caution">
    <text evidence="1">The sequence shown here is derived from an EMBL/GenBank/DDBJ whole genome shotgun (WGS) entry which is preliminary data.</text>
</comment>
<keyword evidence="2" id="KW-1185">Reference proteome</keyword>
<evidence type="ECO:0000313" key="2">
    <source>
        <dbReference type="Proteomes" id="UP000789405"/>
    </source>
</evidence>
<protein>
    <submittedName>
        <fullName evidence="1">28882_t:CDS:1</fullName>
    </submittedName>
</protein>
<gene>
    <name evidence="1" type="ORF">DERYTH_LOCUS20997</name>
</gene>
<dbReference type="EMBL" id="CAJVPY010025892">
    <property type="protein sequence ID" value="CAG8788905.1"/>
    <property type="molecule type" value="Genomic_DNA"/>
</dbReference>
<dbReference type="OrthoDB" id="2422611at2759"/>
<sequence>YPQILFGVFVVAKTCGYTEPARSRACGSPYKILLTDYENICEDVMKFIQNLKSSKDLNKVIKSVEDLNELIIKNSITLAELKKNNSKTSKRIDQFDNELKIPLKDLTNFVSKMYIGSYIMFGDDKIINV</sequence>
<organism evidence="1 2">
    <name type="scientific">Dentiscutata erythropus</name>
    <dbReference type="NCBI Taxonomy" id="1348616"/>
    <lineage>
        <taxon>Eukaryota</taxon>
        <taxon>Fungi</taxon>
        <taxon>Fungi incertae sedis</taxon>
        <taxon>Mucoromycota</taxon>
        <taxon>Glomeromycotina</taxon>
        <taxon>Glomeromycetes</taxon>
        <taxon>Diversisporales</taxon>
        <taxon>Gigasporaceae</taxon>
        <taxon>Dentiscutata</taxon>
    </lineage>
</organism>